<dbReference type="Pfam" id="PF01926">
    <property type="entry name" value="MMR_HSR1"/>
    <property type="match status" value="1"/>
</dbReference>
<dbReference type="PANTHER" id="PTHR42698">
    <property type="entry name" value="GTPASE ERA"/>
    <property type="match status" value="1"/>
</dbReference>
<comment type="caution">
    <text evidence="3">The sequence shown here is derived from an EMBL/GenBank/DDBJ whole genome shotgun (WGS) entry which is preliminary data.</text>
</comment>
<dbReference type="InterPro" id="IPR006073">
    <property type="entry name" value="GTP-bd"/>
</dbReference>
<protein>
    <recommendedName>
        <fullName evidence="2">G domain-containing protein</fullName>
    </recommendedName>
</protein>
<feature type="domain" description="G" evidence="2">
    <location>
        <begin position="70"/>
        <end position="187"/>
    </location>
</feature>
<keyword evidence="1" id="KW-0812">Transmembrane</keyword>
<keyword evidence="1" id="KW-0472">Membrane</keyword>
<dbReference type="Proteomes" id="UP001500655">
    <property type="component" value="Unassembled WGS sequence"/>
</dbReference>
<gene>
    <name evidence="3" type="ORF">GCM10009681_46780</name>
</gene>
<dbReference type="PANTHER" id="PTHR42698:SF1">
    <property type="entry name" value="GTPASE ERA, MITOCHONDRIAL"/>
    <property type="match status" value="1"/>
</dbReference>
<evidence type="ECO:0000313" key="3">
    <source>
        <dbReference type="EMBL" id="GAA1770016.1"/>
    </source>
</evidence>
<keyword evidence="1" id="KW-1133">Transmembrane helix</keyword>
<dbReference type="EMBL" id="BAAALS010000027">
    <property type="protein sequence ID" value="GAA1770016.1"/>
    <property type="molecule type" value="Genomic_DNA"/>
</dbReference>
<reference evidence="3 4" key="1">
    <citation type="journal article" date="2019" name="Int. J. Syst. Evol. Microbiol.">
        <title>The Global Catalogue of Microorganisms (GCM) 10K type strain sequencing project: providing services to taxonomists for standard genome sequencing and annotation.</title>
        <authorList>
            <consortium name="The Broad Institute Genomics Platform"/>
            <consortium name="The Broad Institute Genome Sequencing Center for Infectious Disease"/>
            <person name="Wu L."/>
            <person name="Ma J."/>
        </authorList>
    </citation>
    <scope>NUCLEOTIDE SEQUENCE [LARGE SCALE GENOMIC DNA]</scope>
    <source>
        <strain evidence="3 4">JCM 13249</strain>
    </source>
</reference>
<dbReference type="InterPro" id="IPR027417">
    <property type="entry name" value="P-loop_NTPase"/>
</dbReference>
<dbReference type="SUPFAM" id="SSF52540">
    <property type="entry name" value="P-loop containing nucleoside triphosphate hydrolases"/>
    <property type="match status" value="1"/>
</dbReference>
<proteinExistence type="predicted"/>
<keyword evidence="4" id="KW-1185">Reference proteome</keyword>
<accession>A0ABN2L098</accession>
<feature type="transmembrane region" description="Helical" evidence="1">
    <location>
        <begin position="398"/>
        <end position="422"/>
    </location>
</feature>
<sequence length="516" mass="54354">MVTSSSPLDLREFPDLPGPSAAVLIERFGAVDRFLRLAEPHVAEEELAPARALVNRAGARLRLSGEHTVVALAGATGTGKSALFNALTGIELSPVGPLRPTTGDVYACVWGLTGAAGLLDWLGVPADRRFARERVRYSDEHAALHGLVLLDLPDVDSVAVGHQVVSDRLISHVDLVVWVLDPQKYADRLVHEAYLARFGNLAGATAVVLNQIDRLTPEDAARCVADVGRLLAADGLADARVVATSAVTGAGLSHLRDLLADAVRSRMAALTRLGAELDEVVTGLGPLVDRELPVEAAGAVPTRELIDTVAAASGVDAVADTAAAEYGRRTVTVPDLAPAPAAVGLAVRRYVETAAAAVPVAWRDAVHAAVPDEPRDLAARLRTALAAAAPGPARRSRWWTLSAIIVLVGLLAAVIGLGWLVGAGIRLTTEDVPWSPPRWSGVPVPVCLLVAGLVVALVPAILRWRVRRSRSARLRTDTATTLRGAVDDVLRPEVVDPVRHILLSYDEARAALSAAR</sequence>
<evidence type="ECO:0000256" key="1">
    <source>
        <dbReference type="SAM" id="Phobius"/>
    </source>
</evidence>
<organism evidence="3 4">
    <name type="scientific">Luedemannella helvata</name>
    <dbReference type="NCBI Taxonomy" id="349315"/>
    <lineage>
        <taxon>Bacteria</taxon>
        <taxon>Bacillati</taxon>
        <taxon>Actinomycetota</taxon>
        <taxon>Actinomycetes</taxon>
        <taxon>Micromonosporales</taxon>
        <taxon>Micromonosporaceae</taxon>
        <taxon>Luedemannella</taxon>
    </lineage>
</organism>
<dbReference type="Gene3D" id="3.40.50.300">
    <property type="entry name" value="P-loop containing nucleotide triphosphate hydrolases"/>
    <property type="match status" value="1"/>
</dbReference>
<evidence type="ECO:0000259" key="2">
    <source>
        <dbReference type="Pfam" id="PF01926"/>
    </source>
</evidence>
<evidence type="ECO:0000313" key="4">
    <source>
        <dbReference type="Proteomes" id="UP001500655"/>
    </source>
</evidence>
<dbReference type="InterPro" id="IPR005662">
    <property type="entry name" value="GTPase_Era-like"/>
</dbReference>
<feature type="transmembrane region" description="Helical" evidence="1">
    <location>
        <begin position="442"/>
        <end position="462"/>
    </location>
</feature>
<name>A0ABN2L098_9ACTN</name>